<organism evidence="1 2">
    <name type="scientific">Trichinella pseudospiralis</name>
    <name type="common">Parasitic roundworm</name>
    <dbReference type="NCBI Taxonomy" id="6337"/>
    <lineage>
        <taxon>Eukaryota</taxon>
        <taxon>Metazoa</taxon>
        <taxon>Ecdysozoa</taxon>
        <taxon>Nematoda</taxon>
        <taxon>Enoplea</taxon>
        <taxon>Dorylaimia</taxon>
        <taxon>Trichinellida</taxon>
        <taxon>Trichinellidae</taxon>
        <taxon>Trichinella</taxon>
    </lineage>
</organism>
<evidence type="ECO:0000313" key="2">
    <source>
        <dbReference type="Proteomes" id="UP000054995"/>
    </source>
</evidence>
<dbReference type="AlphaFoldDB" id="A0A0V1FBQ9"/>
<proteinExistence type="predicted"/>
<name>A0A0V1FBQ9_TRIPS</name>
<evidence type="ECO:0000313" key="1">
    <source>
        <dbReference type="EMBL" id="KRY83520.1"/>
    </source>
</evidence>
<comment type="caution">
    <text evidence="1">The sequence shown here is derived from an EMBL/GenBank/DDBJ whole genome shotgun (WGS) entry which is preliminary data.</text>
</comment>
<keyword evidence="2" id="KW-1185">Reference proteome</keyword>
<dbReference type="EMBL" id="JYDT01000138">
    <property type="protein sequence ID" value="KRY83520.1"/>
    <property type="molecule type" value="Genomic_DNA"/>
</dbReference>
<accession>A0A0V1FBQ9</accession>
<dbReference type="Proteomes" id="UP000054995">
    <property type="component" value="Unassembled WGS sequence"/>
</dbReference>
<protein>
    <submittedName>
        <fullName evidence="1">Uncharacterized protein</fullName>
    </submittedName>
</protein>
<reference evidence="1 2" key="1">
    <citation type="submission" date="2015-01" db="EMBL/GenBank/DDBJ databases">
        <title>Evolution of Trichinella species and genotypes.</title>
        <authorList>
            <person name="Korhonen P.K."/>
            <person name="Edoardo P."/>
            <person name="Giuseppe L.R."/>
            <person name="Gasser R.B."/>
        </authorList>
    </citation>
    <scope>NUCLEOTIDE SEQUENCE [LARGE SCALE GENOMIC DNA]</scope>
    <source>
        <strain evidence="1">ISS470</strain>
    </source>
</reference>
<sequence length="155" mass="17837">MTPFSTKEKYISVVGGNLLGENKFSSTFNIYHFPQICCFAKQNKKALKRKRVQKEIVGKVELCTNQSSNWLQIHAHCQAKDVEYLFAEKSIVDVQCLKMRFKENCSTGNFEFQRSVNGTSKRSYFEINIHTGNSNGNGELFRPISISVYPMKYDE</sequence>
<gene>
    <name evidence="1" type="ORF">T4D_9882</name>
</gene>